<keyword evidence="2" id="KW-1185">Reference proteome</keyword>
<dbReference type="AlphaFoldDB" id="A0A915KDU8"/>
<proteinExistence type="predicted"/>
<feature type="compositionally biased region" description="Polar residues" evidence="1">
    <location>
        <begin position="26"/>
        <end position="39"/>
    </location>
</feature>
<sequence>MKEREKLREKGSVKEVHMKSDVYDSPDQTSGYTGRGDSNGNKEYDANRPLIPIFRMKHDGGSTI</sequence>
<feature type="region of interest" description="Disordered" evidence="1">
    <location>
        <begin position="1"/>
        <end position="64"/>
    </location>
</feature>
<evidence type="ECO:0000256" key="1">
    <source>
        <dbReference type="SAM" id="MobiDB-lite"/>
    </source>
</evidence>
<evidence type="ECO:0000313" key="3">
    <source>
        <dbReference type="WBParaSite" id="nRc.2.0.1.t36550-RA"/>
    </source>
</evidence>
<reference evidence="3" key="1">
    <citation type="submission" date="2022-11" db="UniProtKB">
        <authorList>
            <consortium name="WormBaseParasite"/>
        </authorList>
    </citation>
    <scope>IDENTIFICATION</scope>
</reference>
<protein>
    <submittedName>
        <fullName evidence="3">Uncharacterized protein</fullName>
    </submittedName>
</protein>
<accession>A0A915KDU8</accession>
<evidence type="ECO:0000313" key="2">
    <source>
        <dbReference type="Proteomes" id="UP000887565"/>
    </source>
</evidence>
<organism evidence="2 3">
    <name type="scientific">Romanomermis culicivorax</name>
    <name type="common">Nematode worm</name>
    <dbReference type="NCBI Taxonomy" id="13658"/>
    <lineage>
        <taxon>Eukaryota</taxon>
        <taxon>Metazoa</taxon>
        <taxon>Ecdysozoa</taxon>
        <taxon>Nematoda</taxon>
        <taxon>Enoplea</taxon>
        <taxon>Dorylaimia</taxon>
        <taxon>Mermithida</taxon>
        <taxon>Mermithoidea</taxon>
        <taxon>Mermithidae</taxon>
        <taxon>Romanomermis</taxon>
    </lineage>
</organism>
<dbReference type="WBParaSite" id="nRc.2.0.1.t36550-RA">
    <property type="protein sequence ID" value="nRc.2.0.1.t36550-RA"/>
    <property type="gene ID" value="nRc.2.0.1.g36550"/>
</dbReference>
<name>A0A915KDU8_ROMCU</name>
<dbReference type="Proteomes" id="UP000887565">
    <property type="component" value="Unplaced"/>
</dbReference>
<feature type="compositionally biased region" description="Basic and acidic residues" evidence="1">
    <location>
        <begin position="1"/>
        <end position="22"/>
    </location>
</feature>